<name>A0AA35JR02_9SAUR</name>
<evidence type="ECO:0000256" key="1">
    <source>
        <dbReference type="SAM" id="MobiDB-lite"/>
    </source>
</evidence>
<gene>
    <name evidence="2" type="ORF">PODLI_1B025047</name>
</gene>
<reference evidence="2" key="1">
    <citation type="submission" date="2022-12" db="EMBL/GenBank/DDBJ databases">
        <authorList>
            <person name="Alioto T."/>
            <person name="Alioto T."/>
            <person name="Gomez Garrido J."/>
        </authorList>
    </citation>
    <scope>NUCLEOTIDE SEQUENCE</scope>
</reference>
<dbReference type="Proteomes" id="UP001178461">
    <property type="component" value="Chromosome 1"/>
</dbReference>
<feature type="compositionally biased region" description="Basic and acidic residues" evidence="1">
    <location>
        <begin position="72"/>
        <end position="82"/>
    </location>
</feature>
<sequence length="101" mass="10572">MNAAHSPASPSPPPPEAEDWTEGEVPGCDWARRTCLSGCPVSASVASQRGDAALFEPSQSSGGGEEAMVVPPEHRCKPRAQDGRSNSSSSSRCFAAVRRTM</sequence>
<dbReference type="AlphaFoldDB" id="A0AA35JR02"/>
<feature type="region of interest" description="Disordered" evidence="1">
    <location>
        <begin position="46"/>
        <end position="101"/>
    </location>
</feature>
<dbReference type="EMBL" id="OX395126">
    <property type="protein sequence ID" value="CAI5763113.1"/>
    <property type="molecule type" value="Genomic_DNA"/>
</dbReference>
<keyword evidence="3" id="KW-1185">Reference proteome</keyword>
<evidence type="ECO:0000313" key="2">
    <source>
        <dbReference type="EMBL" id="CAI5763113.1"/>
    </source>
</evidence>
<feature type="region of interest" description="Disordered" evidence="1">
    <location>
        <begin position="1"/>
        <end position="25"/>
    </location>
</feature>
<protein>
    <submittedName>
        <fullName evidence="2">Uncharacterized protein</fullName>
    </submittedName>
</protein>
<proteinExistence type="predicted"/>
<organism evidence="2 3">
    <name type="scientific">Podarcis lilfordi</name>
    <name type="common">Lilford's wall lizard</name>
    <dbReference type="NCBI Taxonomy" id="74358"/>
    <lineage>
        <taxon>Eukaryota</taxon>
        <taxon>Metazoa</taxon>
        <taxon>Chordata</taxon>
        <taxon>Craniata</taxon>
        <taxon>Vertebrata</taxon>
        <taxon>Euteleostomi</taxon>
        <taxon>Lepidosauria</taxon>
        <taxon>Squamata</taxon>
        <taxon>Bifurcata</taxon>
        <taxon>Unidentata</taxon>
        <taxon>Episquamata</taxon>
        <taxon>Laterata</taxon>
        <taxon>Lacertibaenia</taxon>
        <taxon>Lacertidae</taxon>
        <taxon>Podarcis</taxon>
    </lineage>
</organism>
<evidence type="ECO:0000313" key="3">
    <source>
        <dbReference type="Proteomes" id="UP001178461"/>
    </source>
</evidence>
<accession>A0AA35JR02</accession>